<comment type="caution">
    <text evidence="2">The sequence shown here is derived from an EMBL/GenBank/DDBJ whole genome shotgun (WGS) entry which is preliminary data.</text>
</comment>
<dbReference type="EMBL" id="PYYB01000001">
    <property type="protein sequence ID" value="PTL60101.1"/>
    <property type="molecule type" value="Genomic_DNA"/>
</dbReference>
<accession>A0A2T4ULJ7</accession>
<gene>
    <name evidence="2" type="ORF">C7Y72_10815</name>
</gene>
<evidence type="ECO:0000313" key="3">
    <source>
        <dbReference type="Proteomes" id="UP000240739"/>
    </source>
</evidence>
<feature type="transmembrane region" description="Helical" evidence="1">
    <location>
        <begin position="44"/>
        <end position="64"/>
    </location>
</feature>
<dbReference type="Proteomes" id="UP000240739">
    <property type="component" value="Unassembled WGS sequence"/>
</dbReference>
<sequence>MSAPAPVPPPERASRFPFHFALLLLAVPATVTLLGALLGGGPVVAVGLALLVLALVFLGVGGLLRRRGFEERPGRHPVRPPSA</sequence>
<keyword evidence="3" id="KW-1185">Reference proteome</keyword>
<keyword evidence="1" id="KW-0472">Membrane</keyword>
<feature type="transmembrane region" description="Helical" evidence="1">
    <location>
        <begin position="20"/>
        <end position="38"/>
    </location>
</feature>
<reference evidence="2 3" key="1">
    <citation type="submission" date="2018-03" db="EMBL/GenBank/DDBJ databases">
        <title>Aquarubrobacter algicola gen. nov., sp. nov., a novel actinobacterium isolated from shallow eutrophic lake during the end of cyanobacterial harmful algal blooms.</title>
        <authorList>
            <person name="Chun S.J."/>
        </authorList>
    </citation>
    <scope>NUCLEOTIDE SEQUENCE [LARGE SCALE GENOMIC DNA]</scope>
    <source>
        <strain evidence="2 3">Seoho-28</strain>
    </source>
</reference>
<name>A0A2T4ULJ7_9ACTN</name>
<organism evidence="2 3">
    <name type="scientific">Paraconexibacter algicola</name>
    <dbReference type="NCBI Taxonomy" id="2133960"/>
    <lineage>
        <taxon>Bacteria</taxon>
        <taxon>Bacillati</taxon>
        <taxon>Actinomycetota</taxon>
        <taxon>Thermoleophilia</taxon>
        <taxon>Solirubrobacterales</taxon>
        <taxon>Paraconexibacteraceae</taxon>
        <taxon>Paraconexibacter</taxon>
    </lineage>
</organism>
<evidence type="ECO:0000256" key="1">
    <source>
        <dbReference type="SAM" id="Phobius"/>
    </source>
</evidence>
<evidence type="ECO:0000313" key="2">
    <source>
        <dbReference type="EMBL" id="PTL60101.1"/>
    </source>
</evidence>
<dbReference type="RefSeq" id="WP_107568746.1">
    <property type="nucleotide sequence ID" value="NZ_PYYB01000001.1"/>
</dbReference>
<dbReference type="AlphaFoldDB" id="A0A2T4ULJ7"/>
<keyword evidence="1" id="KW-0812">Transmembrane</keyword>
<protein>
    <submittedName>
        <fullName evidence="2">Uncharacterized protein</fullName>
    </submittedName>
</protein>
<proteinExistence type="predicted"/>
<keyword evidence="1" id="KW-1133">Transmembrane helix</keyword>